<organism evidence="9">
    <name type="scientific">Micromonas pusilla (strain CCMP1545)</name>
    <name type="common">Picoplanktonic green alga</name>
    <dbReference type="NCBI Taxonomy" id="564608"/>
    <lineage>
        <taxon>Eukaryota</taxon>
        <taxon>Viridiplantae</taxon>
        <taxon>Chlorophyta</taxon>
        <taxon>Mamiellophyceae</taxon>
        <taxon>Mamiellales</taxon>
        <taxon>Mamiellaceae</taxon>
        <taxon>Micromonas</taxon>
    </lineage>
</organism>
<feature type="binding site" evidence="4">
    <location>
        <begin position="280"/>
        <end position="284"/>
    </location>
    <ligand>
        <name>ATP</name>
        <dbReference type="ChEBI" id="CHEBI:30616"/>
    </ligand>
</feature>
<keyword evidence="4" id="KW-0547">Nucleotide-binding</keyword>
<evidence type="ECO:0000313" key="9">
    <source>
        <dbReference type="Proteomes" id="UP000001876"/>
    </source>
</evidence>
<evidence type="ECO:0000256" key="5">
    <source>
        <dbReference type="RuleBase" id="RU003833"/>
    </source>
</evidence>
<dbReference type="KEGG" id="mpp:MICPUCDRAFT_57898"/>
<evidence type="ECO:0000256" key="3">
    <source>
        <dbReference type="PIRSR" id="PIRSR600407-1"/>
    </source>
</evidence>
<evidence type="ECO:0000256" key="1">
    <source>
        <dbReference type="ARBA" id="ARBA00009283"/>
    </source>
</evidence>
<dbReference type="OMA" id="YVWATAG"/>
<reference evidence="8 9" key="1">
    <citation type="journal article" date="2009" name="Science">
        <title>Green evolution and dynamic adaptations revealed by genomes of the marine picoeukaryotes Micromonas.</title>
        <authorList>
            <person name="Worden A.Z."/>
            <person name="Lee J.H."/>
            <person name="Mock T."/>
            <person name="Rouze P."/>
            <person name="Simmons M.P."/>
            <person name="Aerts A.L."/>
            <person name="Allen A.E."/>
            <person name="Cuvelier M.L."/>
            <person name="Derelle E."/>
            <person name="Everett M.V."/>
            <person name="Foulon E."/>
            <person name="Grimwood J."/>
            <person name="Gundlach H."/>
            <person name="Henrissat B."/>
            <person name="Napoli C."/>
            <person name="McDonald S.M."/>
            <person name="Parker M.S."/>
            <person name="Rombauts S."/>
            <person name="Salamov A."/>
            <person name="Von Dassow P."/>
            <person name="Badger J.H."/>
            <person name="Coutinho P.M."/>
            <person name="Demir E."/>
            <person name="Dubchak I."/>
            <person name="Gentemann C."/>
            <person name="Eikrem W."/>
            <person name="Gready J.E."/>
            <person name="John U."/>
            <person name="Lanier W."/>
            <person name="Lindquist E.A."/>
            <person name="Lucas S."/>
            <person name="Mayer K.F."/>
            <person name="Moreau H."/>
            <person name="Not F."/>
            <person name="Otillar R."/>
            <person name="Panaud O."/>
            <person name="Pangilinan J."/>
            <person name="Paulsen I."/>
            <person name="Piegu B."/>
            <person name="Poliakov A."/>
            <person name="Robbens S."/>
            <person name="Schmutz J."/>
            <person name="Toulza E."/>
            <person name="Wyss T."/>
            <person name="Zelensky A."/>
            <person name="Zhou K."/>
            <person name="Armbrust E.V."/>
            <person name="Bhattacharya D."/>
            <person name="Goodenough U.W."/>
            <person name="Van de Peer Y."/>
            <person name="Grigoriev I.V."/>
        </authorList>
    </citation>
    <scope>NUCLEOTIDE SEQUENCE [LARGE SCALE GENOMIC DNA]</scope>
    <source>
        <strain evidence="8 9">CCMP1545</strain>
    </source>
</reference>
<dbReference type="OrthoDB" id="6372431at2759"/>
<dbReference type="AlphaFoldDB" id="C1MT10"/>
<dbReference type="GO" id="GO:0016020">
    <property type="term" value="C:membrane"/>
    <property type="evidence" value="ECO:0007669"/>
    <property type="project" value="TreeGrafter"/>
</dbReference>
<dbReference type="GeneID" id="9684215"/>
<proteinExistence type="inferred from homology"/>
<dbReference type="eggNOG" id="KOG1386">
    <property type="taxonomic scope" value="Eukaryota"/>
</dbReference>
<dbReference type="GO" id="GO:0009134">
    <property type="term" value="P:nucleoside diphosphate catabolic process"/>
    <property type="evidence" value="ECO:0007669"/>
    <property type="project" value="TreeGrafter"/>
</dbReference>
<feature type="compositionally biased region" description="Low complexity" evidence="6">
    <location>
        <begin position="14"/>
        <end position="34"/>
    </location>
</feature>
<dbReference type="GO" id="GO:0017110">
    <property type="term" value="F:nucleoside diphosphate phosphatase activity"/>
    <property type="evidence" value="ECO:0007669"/>
    <property type="project" value="TreeGrafter"/>
</dbReference>
<keyword evidence="2 5" id="KW-0378">Hydrolase</keyword>
<dbReference type="Gene3D" id="3.30.420.150">
    <property type="entry name" value="Exopolyphosphatase. Domain 2"/>
    <property type="match status" value="1"/>
</dbReference>
<dbReference type="GO" id="GO:0005524">
    <property type="term" value="F:ATP binding"/>
    <property type="evidence" value="ECO:0007669"/>
    <property type="project" value="UniProtKB-KW"/>
</dbReference>
<keyword evidence="7" id="KW-0472">Membrane</keyword>
<dbReference type="PROSITE" id="PS01238">
    <property type="entry name" value="GDA1_CD39_NTPASE"/>
    <property type="match status" value="1"/>
</dbReference>
<accession>C1MT10</accession>
<dbReference type="PANTHER" id="PTHR11782">
    <property type="entry name" value="ADENOSINE/GUANOSINE DIPHOSPHATASE"/>
    <property type="match status" value="1"/>
</dbReference>
<feature type="transmembrane region" description="Helical" evidence="7">
    <location>
        <begin position="39"/>
        <end position="60"/>
    </location>
</feature>
<keyword evidence="7" id="KW-1133">Transmembrane helix</keyword>
<protein>
    <submittedName>
        <fullName evidence="8">Predicted protein</fullName>
    </submittedName>
</protein>
<keyword evidence="7" id="KW-0812">Transmembrane</keyword>
<name>C1MT10_MICPC</name>
<evidence type="ECO:0000313" key="8">
    <source>
        <dbReference type="EMBL" id="EEH57231.1"/>
    </source>
</evidence>
<dbReference type="Proteomes" id="UP000001876">
    <property type="component" value="Unassembled WGS sequence"/>
</dbReference>
<dbReference type="InterPro" id="IPR000407">
    <property type="entry name" value="GDA1_CD39_NTPase"/>
</dbReference>
<dbReference type="CDD" id="cd24003">
    <property type="entry name" value="ASKHA_NBD_GDA1_CD39_NTPase"/>
    <property type="match status" value="1"/>
</dbReference>
<dbReference type="Gene3D" id="3.30.420.40">
    <property type="match status" value="1"/>
</dbReference>
<feature type="compositionally biased region" description="Polar residues" evidence="6">
    <location>
        <begin position="1"/>
        <end position="13"/>
    </location>
</feature>
<dbReference type="PANTHER" id="PTHR11782:SF83">
    <property type="entry name" value="GUANOSINE-DIPHOSPHATASE"/>
    <property type="match status" value="1"/>
</dbReference>
<feature type="active site" description="Proton acceptor" evidence="3">
    <location>
        <position position="244"/>
    </location>
</feature>
<dbReference type="RefSeq" id="XP_003058776.1">
    <property type="nucleotide sequence ID" value="XM_003058730.1"/>
</dbReference>
<dbReference type="Pfam" id="PF01150">
    <property type="entry name" value="GDA1_CD39"/>
    <property type="match status" value="1"/>
</dbReference>
<evidence type="ECO:0000256" key="4">
    <source>
        <dbReference type="PIRSR" id="PIRSR600407-2"/>
    </source>
</evidence>
<evidence type="ECO:0000256" key="7">
    <source>
        <dbReference type="SAM" id="Phobius"/>
    </source>
</evidence>
<evidence type="ECO:0000256" key="2">
    <source>
        <dbReference type="ARBA" id="ARBA00022801"/>
    </source>
</evidence>
<comment type="similarity">
    <text evidence="1 5">Belongs to the GDA1/CD39 NTPase family.</text>
</comment>
<feature type="region of interest" description="Disordered" evidence="6">
    <location>
        <begin position="1"/>
        <end position="34"/>
    </location>
</feature>
<keyword evidence="9" id="KW-1185">Reference proteome</keyword>
<gene>
    <name evidence="8" type="ORF">MICPUCDRAFT_57898</name>
</gene>
<sequence>MPSMHASASQQQLRGSGSARVGGSTSSSSSSSSSSVARVLGASPTWVLACVAAAVLFFIASATTIVGGVGGVVGVVGVGVGVRGGVASPPDVLCDGLPPYVVMVDAGSTGCRAHTFRVLPGDANAKPPRSFALRAVGEKVKSKDALASLSGKTDAEIADALLPMLTEAVEKVPARDRSRTPLYVWATAGLRVLSEVEQDELWASVDAIARAKTPFKIAEKGDGSEDDRIPSSSAHFKTIEGTDEGFYAWLAANYLAGVDLTRVGLGEPLPATIGALDVGGGSAQIVGFSGGGGAGASGAGANATAAAAAAAASPRSLAELKRGVYVKSYLGYGASQLEKKMWRELALEAKSGGANAADNPCGFRGRNETLGGRGFGDVDGFALRGTGDHAACLTATRAAISALQRAGRTEMRMPEELRGTKFYGMSLLYHVTHWLSIAFPGRLENFPTSPVSEFSSAAKDACAWEWDDVVARMDGKDENTAIDRLPGRCFDGVLAEALLTAADDDEGDGGGGGGGGGGKIAGGFGFDRYAKDVTFVENVNGGDVEWTMGAAISLLHPAAALGGGQEASRELDGRCARTAAAATGGGGGGAGGGGGGGGGGAASFFALVAVGGVVWYAATRGSGRGGTLSKSASGTLRGRP</sequence>
<evidence type="ECO:0000256" key="6">
    <source>
        <dbReference type="SAM" id="MobiDB-lite"/>
    </source>
</evidence>
<dbReference type="EMBL" id="GG663739">
    <property type="protein sequence ID" value="EEH57231.1"/>
    <property type="molecule type" value="Genomic_DNA"/>
</dbReference>
<keyword evidence="4" id="KW-0067">ATP-binding</keyword>